<comment type="caution">
    <text evidence="1">The sequence shown here is derived from an EMBL/GenBank/DDBJ whole genome shotgun (WGS) entry which is preliminary data.</text>
</comment>
<keyword evidence="2" id="KW-1185">Reference proteome</keyword>
<evidence type="ECO:0000313" key="1">
    <source>
        <dbReference type="EMBL" id="MFD0725123.1"/>
    </source>
</evidence>
<evidence type="ECO:0000313" key="2">
    <source>
        <dbReference type="Proteomes" id="UP001597110"/>
    </source>
</evidence>
<dbReference type="EMBL" id="JBHTIF010000001">
    <property type="protein sequence ID" value="MFD0725123.1"/>
    <property type="molecule type" value="Genomic_DNA"/>
</dbReference>
<gene>
    <name evidence="1" type="ORF">ACFQ0E_05860</name>
</gene>
<reference evidence="2" key="1">
    <citation type="journal article" date="2019" name="Int. J. Syst. Evol. Microbiol.">
        <title>The Global Catalogue of Microorganisms (GCM) 10K type strain sequencing project: providing services to taxonomists for standard genome sequencing and annotation.</title>
        <authorList>
            <consortium name="The Broad Institute Genomics Platform"/>
            <consortium name="The Broad Institute Genome Sequencing Center for Infectious Disease"/>
            <person name="Wu L."/>
            <person name="Ma J."/>
        </authorList>
    </citation>
    <scope>NUCLEOTIDE SEQUENCE [LARGE SCALE GENOMIC DNA]</scope>
    <source>
        <strain evidence="2">CCUG 55585</strain>
    </source>
</reference>
<sequence>MPTTTAAPIDPPVRPAEDLLRRLLDLLRDSRDIADLSRARVRRAFEVDFELDEGRLGFGERLCRDWWSSIELDPDGALGPSFELAFRPDCAGTFPSAAGICGMDYDAFAAELKAMGFEHESLLGENGRVVHENFDRDGLSVIVHTRGEADEPAGKRAHACVMRVIVN</sequence>
<dbReference type="RefSeq" id="WP_386822740.1">
    <property type="nucleotide sequence ID" value="NZ_JBHTIF010000001.1"/>
</dbReference>
<protein>
    <submittedName>
        <fullName evidence="1">Uncharacterized protein</fullName>
    </submittedName>
</protein>
<accession>A0ABW2YE26</accession>
<proteinExistence type="predicted"/>
<dbReference type="Proteomes" id="UP001597110">
    <property type="component" value="Unassembled WGS sequence"/>
</dbReference>
<name>A0ABW2YE26_9GAMM</name>
<organism evidence="1 2">
    <name type="scientific">Lysobacter brunescens</name>
    <dbReference type="NCBI Taxonomy" id="262323"/>
    <lineage>
        <taxon>Bacteria</taxon>
        <taxon>Pseudomonadati</taxon>
        <taxon>Pseudomonadota</taxon>
        <taxon>Gammaproteobacteria</taxon>
        <taxon>Lysobacterales</taxon>
        <taxon>Lysobacteraceae</taxon>
        <taxon>Lysobacter</taxon>
    </lineage>
</organism>